<proteinExistence type="predicted"/>
<accession>A0A370KEW5</accession>
<dbReference type="EMBL" id="NAAC01000046">
    <property type="protein sequence ID" value="RDJ02749.1"/>
    <property type="molecule type" value="Genomic_DNA"/>
</dbReference>
<dbReference type="OrthoDB" id="8305160at2"/>
<dbReference type="Proteomes" id="UP000254939">
    <property type="component" value="Unassembled WGS sequence"/>
</dbReference>
<reference evidence="2 3" key="1">
    <citation type="submission" date="2017-03" db="EMBL/GenBank/DDBJ databases">
        <title>Genome analysis of Rhizobial strains effectives or ineffectives for nitrogen fixation isolated from bean seeds.</title>
        <authorList>
            <person name="Peralta H."/>
            <person name="Aguilar-Vera A."/>
            <person name="Mora Y."/>
            <person name="Vargas-Lagunas C."/>
            <person name="Girard L."/>
            <person name="Mora J."/>
        </authorList>
    </citation>
    <scope>NUCLEOTIDE SEQUENCE [LARGE SCALE GENOMIC DNA]</scope>
    <source>
        <strain evidence="2 3">CCGM3</strain>
    </source>
</reference>
<feature type="compositionally biased region" description="Basic and acidic residues" evidence="1">
    <location>
        <begin position="46"/>
        <end position="66"/>
    </location>
</feature>
<evidence type="ECO:0000313" key="3">
    <source>
        <dbReference type="Proteomes" id="UP000254939"/>
    </source>
</evidence>
<gene>
    <name evidence="2" type="ORF">B5K06_32285</name>
</gene>
<protein>
    <submittedName>
        <fullName evidence="2">Uncharacterized protein</fullName>
    </submittedName>
</protein>
<sequence length="98" mass="10854">MPIFAVASSRQVEINQTSSILSDPDGRWVAKRQGAINEAFERRMRLESEKSGEAKAHSQDEPRDFGISEVGKLSGESDRIGQIDWDENAPPGEHVGFL</sequence>
<evidence type="ECO:0000256" key="1">
    <source>
        <dbReference type="SAM" id="MobiDB-lite"/>
    </source>
</evidence>
<organism evidence="2 3">
    <name type="scientific">Rhizobium grahamii</name>
    <dbReference type="NCBI Taxonomy" id="1120045"/>
    <lineage>
        <taxon>Bacteria</taxon>
        <taxon>Pseudomonadati</taxon>
        <taxon>Pseudomonadota</taxon>
        <taxon>Alphaproteobacteria</taxon>
        <taxon>Hyphomicrobiales</taxon>
        <taxon>Rhizobiaceae</taxon>
        <taxon>Rhizobium/Agrobacterium group</taxon>
        <taxon>Rhizobium</taxon>
    </lineage>
</organism>
<dbReference type="AlphaFoldDB" id="A0A370KEW5"/>
<comment type="caution">
    <text evidence="2">The sequence shown here is derived from an EMBL/GenBank/DDBJ whole genome shotgun (WGS) entry which is preliminary data.</text>
</comment>
<feature type="region of interest" description="Disordered" evidence="1">
    <location>
        <begin position="46"/>
        <end position="98"/>
    </location>
</feature>
<name>A0A370KEW5_9HYPH</name>
<evidence type="ECO:0000313" key="2">
    <source>
        <dbReference type="EMBL" id="RDJ02749.1"/>
    </source>
</evidence>